<feature type="region of interest" description="Disordered" evidence="1">
    <location>
        <begin position="1"/>
        <end position="25"/>
    </location>
</feature>
<evidence type="ECO:0008006" key="4">
    <source>
        <dbReference type="Google" id="ProtNLM"/>
    </source>
</evidence>
<gene>
    <name evidence="2" type="ORF">EV644_12746</name>
</gene>
<reference evidence="2 3" key="1">
    <citation type="journal article" date="2015" name="Stand. Genomic Sci.">
        <title>Genomic Encyclopedia of Bacterial and Archaeal Type Strains, Phase III: the genomes of soil and plant-associated and newly described type strains.</title>
        <authorList>
            <person name="Whitman W.B."/>
            <person name="Woyke T."/>
            <person name="Klenk H.P."/>
            <person name="Zhou Y."/>
            <person name="Lilburn T.G."/>
            <person name="Beck B.J."/>
            <person name="De Vos P."/>
            <person name="Vandamme P."/>
            <person name="Eisen J.A."/>
            <person name="Garrity G."/>
            <person name="Hugenholtz P."/>
            <person name="Kyrpides N.C."/>
        </authorList>
    </citation>
    <scope>NUCLEOTIDE SEQUENCE [LARGE SCALE GENOMIC DNA]</scope>
    <source>
        <strain evidence="2 3">VKM Ac-2538</strain>
    </source>
</reference>
<protein>
    <recommendedName>
        <fullName evidence="4">Helix-turn-helix protein</fullName>
    </recommendedName>
</protein>
<keyword evidence="3" id="KW-1185">Reference proteome</keyword>
<dbReference type="Proteomes" id="UP000295818">
    <property type="component" value="Unassembled WGS sequence"/>
</dbReference>
<dbReference type="EMBL" id="SLWM01000027">
    <property type="protein sequence ID" value="TCO12155.1"/>
    <property type="molecule type" value="Genomic_DNA"/>
</dbReference>
<comment type="caution">
    <text evidence="2">The sequence shown here is derived from an EMBL/GenBank/DDBJ whole genome shotgun (WGS) entry which is preliminary data.</text>
</comment>
<evidence type="ECO:0000256" key="1">
    <source>
        <dbReference type="SAM" id="MobiDB-lite"/>
    </source>
</evidence>
<name>A0ABY2BB36_9ACTN</name>
<proteinExistence type="predicted"/>
<accession>A0ABY2BB36</accession>
<sequence>MAGDQHEEPGEPPVDPLLGQPRMVDDPRISIAQAAVVLGKKPAQVHRYVALGRVPRHGPPNNGRPLLLSDVEALRDKGEPIPLKDAALTQGRSLKATLELVADGHLRLVPGTQSMVYPADLAAITAAKTQPPIRRPAGPPGYLNTKQTAERLGLTAIYVTQLAAAEKLPAVFQDRQWWFDPDRIEMIRRARRARRDRVVARPLRRRGDGSGQSIGFG</sequence>
<evidence type="ECO:0000313" key="3">
    <source>
        <dbReference type="Proteomes" id="UP000295818"/>
    </source>
</evidence>
<evidence type="ECO:0000313" key="2">
    <source>
        <dbReference type="EMBL" id="TCO12155.1"/>
    </source>
</evidence>
<organism evidence="2 3">
    <name type="scientific">Kribbella orskensis</name>
    <dbReference type="NCBI Taxonomy" id="2512216"/>
    <lineage>
        <taxon>Bacteria</taxon>
        <taxon>Bacillati</taxon>
        <taxon>Actinomycetota</taxon>
        <taxon>Actinomycetes</taxon>
        <taxon>Propionibacteriales</taxon>
        <taxon>Kribbellaceae</taxon>
        <taxon>Kribbella</taxon>
    </lineage>
</organism>